<feature type="transmembrane region" description="Helical" evidence="21">
    <location>
        <begin position="968"/>
        <end position="987"/>
    </location>
</feature>
<dbReference type="Pfam" id="PF02254">
    <property type="entry name" value="TrkA_N"/>
    <property type="match status" value="1"/>
</dbReference>
<evidence type="ECO:0000256" key="1">
    <source>
        <dbReference type="ARBA" id="ARBA00004478"/>
    </source>
</evidence>
<feature type="domain" description="RCK N-terminal" evidence="22">
    <location>
        <begin position="1016"/>
        <end position="1133"/>
    </location>
</feature>
<dbReference type="GO" id="GO:0140899">
    <property type="term" value="P:plastid gene expression"/>
    <property type="evidence" value="ECO:0007669"/>
    <property type="project" value="UniProtKB-ARBA"/>
</dbReference>
<evidence type="ECO:0000256" key="14">
    <source>
        <dbReference type="ARBA" id="ARBA00023054"/>
    </source>
</evidence>
<evidence type="ECO:0000256" key="6">
    <source>
        <dbReference type="ARBA" id="ARBA00022640"/>
    </source>
</evidence>
<keyword evidence="15" id="KW-0406">Ion transport</keyword>
<dbReference type="GO" id="GO:0019722">
    <property type="term" value="P:calcium-mediated signaling"/>
    <property type="evidence" value="ECO:0007669"/>
    <property type="project" value="UniProtKB-ARBA"/>
</dbReference>
<dbReference type="InterPro" id="IPR003148">
    <property type="entry name" value="RCK_N"/>
</dbReference>
<feature type="transmembrane region" description="Helical" evidence="21">
    <location>
        <begin position="636"/>
        <end position="656"/>
    </location>
</feature>
<feature type="compositionally biased region" description="Basic and acidic residues" evidence="20">
    <location>
        <begin position="389"/>
        <end position="409"/>
    </location>
</feature>
<dbReference type="FunFam" id="1.20.1530.20:FF:000007">
    <property type="entry name" value="K(+) efflux antiporter 2 chloroplastic"/>
    <property type="match status" value="1"/>
</dbReference>
<keyword evidence="3" id="KW-0050">Antiport</keyword>
<evidence type="ECO:0000259" key="22">
    <source>
        <dbReference type="PROSITE" id="PS51201"/>
    </source>
</evidence>
<organism evidence="23">
    <name type="scientific">Populus alba</name>
    <name type="common">White poplar</name>
    <dbReference type="NCBI Taxonomy" id="43335"/>
    <lineage>
        <taxon>Eukaryota</taxon>
        <taxon>Viridiplantae</taxon>
        <taxon>Streptophyta</taxon>
        <taxon>Embryophyta</taxon>
        <taxon>Tracheophyta</taxon>
        <taxon>Spermatophyta</taxon>
        <taxon>Magnoliopsida</taxon>
        <taxon>eudicotyledons</taxon>
        <taxon>Gunneridae</taxon>
        <taxon>Pentapetalae</taxon>
        <taxon>rosids</taxon>
        <taxon>fabids</taxon>
        <taxon>Malpighiales</taxon>
        <taxon>Salicaceae</taxon>
        <taxon>Saliceae</taxon>
        <taxon>Populus</taxon>
    </lineage>
</organism>
<evidence type="ECO:0000256" key="15">
    <source>
        <dbReference type="ARBA" id="ARBA00023065"/>
    </source>
</evidence>
<keyword evidence="13" id="KW-0007">Acetylation</keyword>
<dbReference type="GO" id="GO:1900140">
    <property type="term" value="P:regulation of seedling development"/>
    <property type="evidence" value="ECO:0007669"/>
    <property type="project" value="UniProtKB-ARBA"/>
</dbReference>
<comment type="catalytic activity">
    <reaction evidence="17">
        <text>K(+)(in) + H(+)(out) = K(+)(out) + H(+)(in)</text>
        <dbReference type="Rhea" id="RHEA:29467"/>
        <dbReference type="ChEBI" id="CHEBI:15378"/>
        <dbReference type="ChEBI" id="CHEBI:29103"/>
    </reaction>
</comment>
<protein>
    <submittedName>
        <fullName evidence="23">K(+) efflux antiporter 2, chloroplastic-like</fullName>
    </submittedName>
</protein>
<feature type="coiled-coil region" evidence="19">
    <location>
        <begin position="148"/>
        <end position="175"/>
    </location>
</feature>
<dbReference type="GO" id="GO:0006885">
    <property type="term" value="P:regulation of pH"/>
    <property type="evidence" value="ECO:0007669"/>
    <property type="project" value="UniProtKB-ARBA"/>
</dbReference>
<accession>A0A4U5QBE2</accession>
<dbReference type="GO" id="GO:0009744">
    <property type="term" value="P:response to sucrose"/>
    <property type="evidence" value="ECO:0007669"/>
    <property type="project" value="UniProtKB-ARBA"/>
</dbReference>
<keyword evidence="2" id="KW-0813">Transport</keyword>
<evidence type="ECO:0000256" key="13">
    <source>
        <dbReference type="ARBA" id="ARBA00022990"/>
    </source>
</evidence>
<feature type="region of interest" description="Disordered" evidence="20">
    <location>
        <begin position="376"/>
        <end position="488"/>
    </location>
</feature>
<dbReference type="Gene3D" id="1.20.1530.20">
    <property type="match status" value="1"/>
</dbReference>
<keyword evidence="7" id="KW-0938">Abscisic acid signaling pathway</keyword>
<proteinExistence type="inferred from homology"/>
<comment type="subcellular location">
    <subcellularLocation>
        <location evidence="1">Plastid</location>
        <location evidence="1">Chloroplast inner membrane</location>
        <topology evidence="1">Multi-pass membrane protein</topology>
    </subcellularLocation>
</comment>
<dbReference type="GO" id="GO:0080022">
    <property type="term" value="P:primary root development"/>
    <property type="evidence" value="ECO:0007669"/>
    <property type="project" value="UniProtKB-ARBA"/>
</dbReference>
<dbReference type="GO" id="GO:0009706">
    <property type="term" value="C:chloroplast inner membrane"/>
    <property type="evidence" value="ECO:0007669"/>
    <property type="project" value="UniProtKB-SubCell"/>
</dbReference>
<evidence type="ECO:0000256" key="4">
    <source>
        <dbReference type="ARBA" id="ARBA00022528"/>
    </source>
</evidence>
<evidence type="ECO:0000256" key="5">
    <source>
        <dbReference type="ARBA" id="ARBA00022538"/>
    </source>
</evidence>
<evidence type="ECO:0000256" key="3">
    <source>
        <dbReference type="ARBA" id="ARBA00022449"/>
    </source>
</evidence>
<keyword evidence="8 21" id="KW-0812">Transmembrane</keyword>
<keyword evidence="4" id="KW-0150">Chloroplast</keyword>
<dbReference type="InterPro" id="IPR036291">
    <property type="entry name" value="NAD(P)-bd_dom_sf"/>
</dbReference>
<feature type="transmembrane region" description="Helical" evidence="21">
    <location>
        <begin position="908"/>
        <end position="930"/>
    </location>
</feature>
<dbReference type="PANTHER" id="PTHR46157:SF2">
    <property type="entry name" value="K(+) EFFLUX ANTIPORTER 1, CHLOROPLASTIC-RELATED"/>
    <property type="match status" value="1"/>
</dbReference>
<feature type="transmembrane region" description="Helical" evidence="21">
    <location>
        <begin position="752"/>
        <end position="775"/>
    </location>
</feature>
<keyword evidence="9" id="KW-1001">Plastid inner membrane</keyword>
<evidence type="ECO:0000256" key="17">
    <source>
        <dbReference type="ARBA" id="ARBA00047912"/>
    </source>
</evidence>
<dbReference type="GO" id="GO:0009646">
    <property type="term" value="P:response to absence of light"/>
    <property type="evidence" value="ECO:0007669"/>
    <property type="project" value="UniProtKB-ARBA"/>
</dbReference>
<evidence type="ECO:0000313" key="23">
    <source>
        <dbReference type="EMBL" id="TKS06167.1"/>
    </source>
</evidence>
<dbReference type="GO" id="GO:2000377">
    <property type="term" value="P:regulation of reactive oxygen species metabolic process"/>
    <property type="evidence" value="ECO:0007669"/>
    <property type="project" value="UniProtKB-ARBA"/>
</dbReference>
<evidence type="ECO:0000256" key="7">
    <source>
        <dbReference type="ARBA" id="ARBA00022682"/>
    </source>
</evidence>
<feature type="transmembrane region" description="Helical" evidence="21">
    <location>
        <begin position="795"/>
        <end position="815"/>
    </location>
</feature>
<keyword evidence="12 21" id="KW-1133">Transmembrane helix</keyword>
<feature type="region of interest" description="Disordered" evidence="20">
    <location>
        <begin position="1194"/>
        <end position="1214"/>
    </location>
</feature>
<keyword evidence="10" id="KW-0809">Transit peptide</keyword>
<keyword evidence="14 19" id="KW-0175">Coiled coil</keyword>
<dbReference type="GO" id="GO:0015386">
    <property type="term" value="F:potassium:proton antiporter activity"/>
    <property type="evidence" value="ECO:0007669"/>
    <property type="project" value="UniProtKB-ARBA"/>
</dbReference>
<dbReference type="InterPro" id="IPR004771">
    <property type="entry name" value="K/H_exchanger"/>
</dbReference>
<dbReference type="PANTHER" id="PTHR46157">
    <property type="entry name" value="K(+) EFFLUX ANTIPORTER 3, CHLOROPLASTIC"/>
    <property type="match status" value="1"/>
</dbReference>
<feature type="compositionally biased region" description="Basic and acidic residues" evidence="20">
    <location>
        <begin position="452"/>
        <end position="480"/>
    </location>
</feature>
<dbReference type="PROSITE" id="PS51201">
    <property type="entry name" value="RCK_N"/>
    <property type="match status" value="1"/>
</dbReference>
<dbReference type="Pfam" id="PF00999">
    <property type="entry name" value="Na_H_Exchanger"/>
    <property type="match status" value="1"/>
</dbReference>
<feature type="transmembrane region" description="Helical" evidence="21">
    <location>
        <begin position="691"/>
        <end position="714"/>
    </location>
</feature>
<keyword evidence="11" id="KW-0630">Potassium</keyword>
<dbReference type="GO" id="GO:0009738">
    <property type="term" value="P:abscisic acid-activated signaling pathway"/>
    <property type="evidence" value="ECO:0007669"/>
    <property type="project" value="UniProtKB-KW"/>
</dbReference>
<dbReference type="InterPro" id="IPR006153">
    <property type="entry name" value="Cation/H_exchanger_TM"/>
</dbReference>
<evidence type="ECO:0000256" key="12">
    <source>
        <dbReference type="ARBA" id="ARBA00022989"/>
    </source>
</evidence>
<feature type="compositionally biased region" description="Polar residues" evidence="20">
    <location>
        <begin position="1194"/>
        <end position="1208"/>
    </location>
</feature>
<evidence type="ECO:0000256" key="18">
    <source>
        <dbReference type="ARBA" id="ARBA00061484"/>
    </source>
</evidence>
<dbReference type="GO" id="GO:1900069">
    <property type="term" value="P:regulation of cellular hyperosmotic salinity response"/>
    <property type="evidence" value="ECO:0007669"/>
    <property type="project" value="UniProtKB-ARBA"/>
</dbReference>
<dbReference type="GO" id="GO:0010109">
    <property type="term" value="P:regulation of photosynthesis"/>
    <property type="evidence" value="ECO:0007669"/>
    <property type="project" value="UniProtKB-ARBA"/>
</dbReference>
<evidence type="ECO:0000256" key="19">
    <source>
        <dbReference type="SAM" id="Coils"/>
    </source>
</evidence>
<comment type="similarity">
    <text evidence="18">Belongs to the monovalent cation:proton antiporter 2 (CPA2) transporter (TC 2.A.37) family. KEA (TC 2.A.37.1) subfamily.</text>
</comment>
<evidence type="ECO:0000256" key="9">
    <source>
        <dbReference type="ARBA" id="ARBA00022780"/>
    </source>
</evidence>
<feature type="transmembrane region" description="Helical" evidence="21">
    <location>
        <begin position="836"/>
        <end position="865"/>
    </location>
</feature>
<dbReference type="SUPFAM" id="SSF51735">
    <property type="entry name" value="NAD(P)-binding Rossmann-fold domains"/>
    <property type="match status" value="1"/>
</dbReference>
<evidence type="ECO:0000256" key="21">
    <source>
        <dbReference type="SAM" id="Phobius"/>
    </source>
</evidence>
<feature type="transmembrane region" description="Helical" evidence="21">
    <location>
        <begin position="662"/>
        <end position="679"/>
    </location>
</feature>
<dbReference type="InterPro" id="IPR038770">
    <property type="entry name" value="Na+/solute_symporter_sf"/>
</dbReference>
<feature type="transmembrane region" description="Helical" evidence="21">
    <location>
        <begin position="936"/>
        <end position="956"/>
    </location>
</feature>
<dbReference type="GO" id="GO:0042794">
    <property type="term" value="P:plastid rRNA transcription"/>
    <property type="evidence" value="ECO:0007669"/>
    <property type="project" value="UniProtKB-ARBA"/>
</dbReference>
<comment type="caution">
    <text evidence="23">The sequence shown here is derived from an EMBL/GenBank/DDBJ whole genome shotgun (WGS) entry which is preliminary data.</text>
</comment>
<reference evidence="23" key="1">
    <citation type="submission" date="2018-10" db="EMBL/GenBank/DDBJ databases">
        <title>Population genomic analysis revealed the cold adaptation of white poplar.</title>
        <authorList>
            <person name="Liu Y.-J."/>
        </authorList>
    </citation>
    <scope>NUCLEOTIDE SEQUENCE [LARGE SCALE GENOMIC DNA]</scope>
    <source>
        <strain evidence="23">PAL-ZL1</strain>
    </source>
</reference>
<dbReference type="Gene3D" id="3.40.50.720">
    <property type="entry name" value="NAD(P)-binding Rossmann-like Domain"/>
    <property type="match status" value="1"/>
</dbReference>
<feature type="region of interest" description="Disordered" evidence="20">
    <location>
        <begin position="118"/>
        <end position="140"/>
    </location>
</feature>
<gene>
    <name evidence="23" type="ORF">D5086_0000124830</name>
</gene>
<feature type="coiled-coil region" evidence="19">
    <location>
        <begin position="275"/>
        <end position="330"/>
    </location>
</feature>
<feature type="compositionally biased region" description="Low complexity" evidence="20">
    <location>
        <begin position="428"/>
        <end position="443"/>
    </location>
</feature>
<keyword evidence="6" id="KW-0934">Plastid</keyword>
<keyword evidence="16 21" id="KW-0472">Membrane</keyword>
<feature type="transmembrane region" description="Helical" evidence="21">
    <location>
        <begin position="720"/>
        <end position="740"/>
    </location>
</feature>
<evidence type="ECO:0000256" key="16">
    <source>
        <dbReference type="ARBA" id="ARBA00023136"/>
    </source>
</evidence>
<evidence type="ECO:0000256" key="8">
    <source>
        <dbReference type="ARBA" id="ARBA00022692"/>
    </source>
</evidence>
<evidence type="ECO:0000256" key="10">
    <source>
        <dbReference type="ARBA" id="ARBA00022946"/>
    </source>
</evidence>
<evidence type="ECO:0000256" key="2">
    <source>
        <dbReference type="ARBA" id="ARBA00022448"/>
    </source>
</evidence>
<name>A0A4U5QBE2_POPAL</name>
<evidence type="ECO:0000256" key="20">
    <source>
        <dbReference type="SAM" id="MobiDB-lite"/>
    </source>
</evidence>
<dbReference type="AlphaFoldDB" id="A0A4U5QBE2"/>
<sequence length="1214" mass="130816">MEFACYIQQTNAFYSRQGTSCRVSNRLYSRFRYKSYGYNAVDLKIVSRERPSKALKKSVLYGSGSGMRSHLRVGGYASNPLFCNFIDGFEGSRSVKLQCQGNDSLTYIDGNGRNVEIGEGNDKNLRAGSNGGLGEEDGRGEKVMETEMAAEALSLDELRELLQKAMRELEVARLNSTMFEEKAQSISEAAIALQDEASSAWNDFNSTLDMIQDIVNKEGVAKEAFQKATMALSLAEARLKVAVESIKSTKEGVDSLEGSGESDVENDDKEDYETILAAQNDIRECQANLANCEAELRRLQSIKEELQKEVDVLNEKAEKAQMNALKAEEDVANIMLLAEQAVAFELEATQRVSDAEIALQKAEKSLSSSHVDIQETGRGYVSGDEAVVEEEKMRGGSASDAEKETDMTVKGDVLVGEPSVDRLSDKTSQSSEELYLSDYSSEQENGKSSLDSIKDTESESEKSKGGIQTKKQELQKDLTRESSSSPLSAPKALLKKSSRFFSASFFSFSGDEAELTAASFFQGLMDSARKQLPNFLLGLLLFGAGFAFYSNRVEKSTQMLQKPEVVTTSIEEVSSNAKPLIQHIQKLPKRVKKLIAMLPHQEMNEEEASLFDVLWLLLASVIFVPLFQKIPGGSPVLGYLAAGILIGPYGLSIIRHVLGTKAIAEFGVVFLLFNIGLELSVERLSSMKKYVFGLGSAQVLVTAVVIGLVTHFVSRLPGPAAIVIGNGLALSSTAVVLQVLQERGESTSRHGRATFSVLLFQDLAVVVLLILIPLISPNSSKGGVGFQAIAEALGLAAVKAAVAITAIIAGGRLLLRPIYKQIAENQNAEIFSANTLLVILGTSLLTARAGLSMALGAFLAGLLLAETEFSLQVESDIAPYRGLLLGLFFMTVGMSIDPKLLVSNFPAIMGSLGLLIGGKTVLVALVGRFFGVSIISAIRIGLLLAPGGEFAFVAFGEAVNQGIMSPQLSSLMFLVVGISMALTPWLAAGGQLIASRFEQHDVRSLLPVESETDDLQDHIIICGFGRVGQIIAQLLSERLIPFVALDVSSDRVAAGRALDLPVYFGDAGSREVLHKVGAERACAAAITLDTPGANYRTVWALSKYFPNVKTFVRAHDVDHGLNLEKAGATAVVPETLEPSLQLAAAVLAQAKLPMSEIAATINAFRSRHLSELTELCETSGSSLGYGFSRVMTKPKSQSLDSSDENQFSEGKLAI</sequence>
<dbReference type="NCBIfam" id="TIGR00932">
    <property type="entry name" value="2a37"/>
    <property type="match status" value="1"/>
</dbReference>
<evidence type="ECO:0000256" key="11">
    <source>
        <dbReference type="ARBA" id="ARBA00022958"/>
    </source>
</evidence>
<feature type="transmembrane region" description="Helical" evidence="21">
    <location>
        <begin position="532"/>
        <end position="550"/>
    </location>
</feature>
<dbReference type="FunFam" id="3.40.50.720:FF:000134">
    <property type="entry name" value="K(+) efflux antiporter 2 chloroplastic"/>
    <property type="match status" value="1"/>
</dbReference>
<dbReference type="EMBL" id="RCHU01000355">
    <property type="protein sequence ID" value="TKS06167.1"/>
    <property type="molecule type" value="Genomic_DNA"/>
</dbReference>
<dbReference type="GO" id="GO:2001057">
    <property type="term" value="P:reactive nitrogen species metabolic process"/>
    <property type="evidence" value="ECO:0007669"/>
    <property type="project" value="UniProtKB-ARBA"/>
</dbReference>
<dbReference type="GO" id="GO:2000070">
    <property type="term" value="P:regulation of response to water deprivation"/>
    <property type="evidence" value="ECO:0007669"/>
    <property type="project" value="UniProtKB-ARBA"/>
</dbReference>
<keyword evidence="5" id="KW-0633">Potassium transport</keyword>